<name>A0AC11EVC9_SHEEP</name>
<reference evidence="1" key="1">
    <citation type="submission" date="2020-11" db="EMBL/GenBank/DDBJ databases">
        <authorList>
            <person name="Davenport K.M."/>
            <person name="Bickhart D.M."/>
            <person name="Smith T.P.L."/>
            <person name="Murdoch B.M."/>
            <person name="Rosen B.D."/>
        </authorList>
    </citation>
    <scope>NUCLEOTIDE SEQUENCE [LARGE SCALE GENOMIC DNA]</scope>
    <source>
        <strain evidence="1">OAR_USU_Benz2616</strain>
    </source>
</reference>
<proteinExistence type="predicted"/>
<evidence type="ECO:0000313" key="1">
    <source>
        <dbReference type="Ensembl" id="ENSOARP00020063549.1"/>
    </source>
</evidence>
<sequence>MSIELVMSSNHLILCHLLLLPSVFPSIRVFSNESVLHIRGPKDWSFSFSISPSNEYSGLISFRMDWFDLLAVQGTLKSLRQHHSPQASIILCSASFMVQLSHPYITTGKTIALTRWTVAGKVMPLLFNRLSRLVITFLSRSKCLLISWLHSPSSVI</sequence>
<accession>A0AC11EVC9</accession>
<dbReference type="Ensembl" id="ENSOART00020046139.1">
    <property type="protein sequence ID" value="ENSOARP00020063549.1"/>
    <property type="gene ID" value="ENSOARG00020034242.1"/>
</dbReference>
<reference evidence="1" key="3">
    <citation type="submission" date="2025-09" db="UniProtKB">
        <authorList>
            <consortium name="Ensembl"/>
        </authorList>
    </citation>
    <scope>IDENTIFICATION</scope>
</reference>
<organism evidence="1">
    <name type="scientific">Ovis aries</name>
    <name type="common">Sheep</name>
    <dbReference type="NCBI Taxonomy" id="9940"/>
    <lineage>
        <taxon>Eukaryota</taxon>
        <taxon>Metazoa</taxon>
        <taxon>Chordata</taxon>
        <taxon>Craniata</taxon>
        <taxon>Vertebrata</taxon>
        <taxon>Euteleostomi</taxon>
        <taxon>Mammalia</taxon>
        <taxon>Eutheria</taxon>
        <taxon>Laurasiatheria</taxon>
        <taxon>Artiodactyla</taxon>
        <taxon>Ruminantia</taxon>
        <taxon>Pecora</taxon>
        <taxon>Bovidae</taxon>
        <taxon>Caprinae</taxon>
        <taxon>Ovis</taxon>
    </lineage>
</organism>
<protein>
    <submittedName>
        <fullName evidence="1">Uncharacterized protein</fullName>
    </submittedName>
</protein>
<reference evidence="1" key="2">
    <citation type="submission" date="2025-08" db="UniProtKB">
        <authorList>
            <consortium name="Ensembl"/>
        </authorList>
    </citation>
    <scope>IDENTIFICATION</scope>
</reference>